<protein>
    <submittedName>
        <fullName evidence="1">Putative OsmC-like protein</fullName>
    </submittedName>
</protein>
<dbReference type="EMBL" id="JACDUR010000001">
    <property type="protein sequence ID" value="MBA2890026.1"/>
    <property type="molecule type" value="Genomic_DNA"/>
</dbReference>
<dbReference type="InterPro" id="IPR036102">
    <property type="entry name" value="OsmC/Ohrsf"/>
</dbReference>
<dbReference type="Gene3D" id="3.30.300.20">
    <property type="match status" value="1"/>
</dbReference>
<dbReference type="AlphaFoldDB" id="A0A7W0CF90"/>
<organism evidence="1 2">
    <name type="scientific">Nonomuraea soli</name>
    <dbReference type="NCBI Taxonomy" id="1032476"/>
    <lineage>
        <taxon>Bacteria</taxon>
        <taxon>Bacillati</taxon>
        <taxon>Actinomycetota</taxon>
        <taxon>Actinomycetes</taxon>
        <taxon>Streptosporangiales</taxon>
        <taxon>Streptosporangiaceae</taxon>
        <taxon>Nonomuraea</taxon>
    </lineage>
</organism>
<dbReference type="InterPro" id="IPR003718">
    <property type="entry name" value="OsmC/Ohr_fam"/>
</dbReference>
<evidence type="ECO:0000313" key="2">
    <source>
        <dbReference type="Proteomes" id="UP000530928"/>
    </source>
</evidence>
<keyword evidence="2" id="KW-1185">Reference proteome</keyword>
<evidence type="ECO:0000313" key="1">
    <source>
        <dbReference type="EMBL" id="MBA2890026.1"/>
    </source>
</evidence>
<dbReference type="RefSeq" id="WP_181608756.1">
    <property type="nucleotide sequence ID" value="NZ_BAABAM010000001.1"/>
</dbReference>
<proteinExistence type="predicted"/>
<comment type="caution">
    <text evidence="1">The sequence shown here is derived from an EMBL/GenBank/DDBJ whole genome shotgun (WGS) entry which is preliminary data.</text>
</comment>
<reference evidence="1 2" key="1">
    <citation type="submission" date="2020-07" db="EMBL/GenBank/DDBJ databases">
        <title>Genomic Encyclopedia of Type Strains, Phase IV (KMG-IV): sequencing the most valuable type-strain genomes for metagenomic binning, comparative biology and taxonomic classification.</title>
        <authorList>
            <person name="Goeker M."/>
        </authorList>
    </citation>
    <scope>NUCLEOTIDE SEQUENCE [LARGE SCALE GENOMIC DNA]</scope>
    <source>
        <strain evidence="1 2">DSM 45533</strain>
    </source>
</reference>
<dbReference type="Proteomes" id="UP000530928">
    <property type="component" value="Unassembled WGS sequence"/>
</dbReference>
<dbReference type="InterPro" id="IPR015946">
    <property type="entry name" value="KH_dom-like_a/b"/>
</dbReference>
<sequence>MSENIEVLWQGGDSFDIDIRDHVVRTDQPRLDSGPTPVELFVGALASCVALYAVRYLRRRQLPSGLSVTARYEMADNPQRVGRIDLEVHAPGLPPGLRRSFEAVIEHCTVHNSLRQPAEVGFTILASGDQEAVPV</sequence>
<name>A0A7W0CF90_9ACTN</name>
<gene>
    <name evidence="1" type="ORF">HNR30_001361</name>
</gene>
<dbReference type="Pfam" id="PF02566">
    <property type="entry name" value="OsmC"/>
    <property type="match status" value="1"/>
</dbReference>
<dbReference type="PANTHER" id="PTHR39624">
    <property type="entry name" value="PROTEIN INVOLVED IN RIMO-MEDIATED BETA-METHYLTHIOLATION OF RIBOSOMAL PROTEIN S12 YCAO"/>
    <property type="match status" value="1"/>
</dbReference>
<accession>A0A7W0CF90</accession>
<dbReference type="PANTHER" id="PTHR39624:SF2">
    <property type="entry name" value="OSMC-LIKE PROTEIN"/>
    <property type="match status" value="1"/>
</dbReference>
<dbReference type="SUPFAM" id="SSF82784">
    <property type="entry name" value="OsmC-like"/>
    <property type="match status" value="1"/>
</dbReference>